<dbReference type="Pfam" id="PF07992">
    <property type="entry name" value="Pyr_redox_2"/>
    <property type="match status" value="1"/>
</dbReference>
<feature type="domain" description="FAD/NAD(P)-binding" evidence="4">
    <location>
        <begin position="9"/>
        <end position="157"/>
    </location>
</feature>
<accession>A0A4U0W5M1</accession>
<dbReference type="AlphaFoldDB" id="A0A4U0W5M1"/>
<dbReference type="OrthoDB" id="10260355at2759"/>
<organism evidence="5 6">
    <name type="scientific">Cryomyces minteri</name>
    <dbReference type="NCBI Taxonomy" id="331657"/>
    <lineage>
        <taxon>Eukaryota</taxon>
        <taxon>Fungi</taxon>
        <taxon>Dikarya</taxon>
        <taxon>Ascomycota</taxon>
        <taxon>Pezizomycotina</taxon>
        <taxon>Dothideomycetes</taxon>
        <taxon>Dothideomycetes incertae sedis</taxon>
        <taxon>Cryomyces</taxon>
    </lineage>
</organism>
<reference evidence="5 6" key="1">
    <citation type="submission" date="2017-03" db="EMBL/GenBank/DDBJ databases">
        <title>Genomes of endolithic fungi from Antarctica.</title>
        <authorList>
            <person name="Coleine C."/>
            <person name="Masonjones S."/>
            <person name="Stajich J.E."/>
        </authorList>
    </citation>
    <scope>NUCLEOTIDE SEQUENCE [LARGE SCALE GENOMIC DNA]</scope>
    <source>
        <strain evidence="5 6">CCFEE 5187</strain>
    </source>
</reference>
<keyword evidence="2" id="KW-0285">Flavoprotein</keyword>
<evidence type="ECO:0000256" key="2">
    <source>
        <dbReference type="ARBA" id="ARBA00022630"/>
    </source>
</evidence>
<evidence type="ECO:0000313" key="5">
    <source>
        <dbReference type="EMBL" id="TKA56766.1"/>
    </source>
</evidence>
<comment type="caution">
    <text evidence="5">The sequence shown here is derived from an EMBL/GenBank/DDBJ whole genome shotgun (WGS) entry which is preliminary data.</text>
</comment>
<sequence length="351" mass="37651">MPSADTRIYDALVLGAGPAGLSAALALSRVHRTAAVFSSKEFRNANTHVAHTILTRDGVDPIVLRDLGRKEIEGYGYVDFVEKRIVHAKTVEEEGSANATLFEVEDSDGSAWKGRKIVLAMGSRDIFPSDIKGYAKNRGRNIYQCLFCDGHERSHMPAGVLTFPSPFYLHYVLTMMSLSVPSITIFTNGSVNRSDKAVADALAVANAKGVTLDERKIAQLDDAGDKGVDIVFEDGSRARAAFLVHKPPTGVVAADLVRELGVDIIEGTDSLVKRNDPFGETNVKGVFVAGDAGTLLKQVMGGMAQGATAGAGIHNQRCQQEIERVMADLKSVEVEDVKAKGLEKEPGALLK</sequence>
<proteinExistence type="inferred from homology"/>
<dbReference type="Gene3D" id="3.50.50.60">
    <property type="entry name" value="FAD/NAD(P)-binding domain"/>
    <property type="match status" value="2"/>
</dbReference>
<dbReference type="STRING" id="331657.A0A4U0W5M1"/>
<protein>
    <recommendedName>
        <fullName evidence="4">FAD/NAD(P)-binding domain-containing protein</fullName>
    </recommendedName>
</protein>
<dbReference type="EMBL" id="NAJN01002154">
    <property type="protein sequence ID" value="TKA56766.1"/>
    <property type="molecule type" value="Genomic_DNA"/>
</dbReference>
<dbReference type="GO" id="GO:0016491">
    <property type="term" value="F:oxidoreductase activity"/>
    <property type="evidence" value="ECO:0007669"/>
    <property type="project" value="UniProtKB-KW"/>
</dbReference>
<evidence type="ECO:0000256" key="1">
    <source>
        <dbReference type="ARBA" id="ARBA00009333"/>
    </source>
</evidence>
<dbReference type="GO" id="GO:0097237">
    <property type="term" value="P:cellular response to toxic substance"/>
    <property type="evidence" value="ECO:0007669"/>
    <property type="project" value="UniProtKB-ARBA"/>
</dbReference>
<dbReference type="InterPro" id="IPR036188">
    <property type="entry name" value="FAD/NAD-bd_sf"/>
</dbReference>
<keyword evidence="6" id="KW-1185">Reference proteome</keyword>
<dbReference type="PRINTS" id="PR00368">
    <property type="entry name" value="FADPNR"/>
</dbReference>
<comment type="similarity">
    <text evidence="1">Belongs to the class-II pyridine nucleotide-disulfide oxidoreductase family.</text>
</comment>
<evidence type="ECO:0000313" key="6">
    <source>
        <dbReference type="Proteomes" id="UP000308768"/>
    </source>
</evidence>
<gene>
    <name evidence="5" type="ORF">B0A49_12794</name>
</gene>
<keyword evidence="3" id="KW-0560">Oxidoreductase</keyword>
<dbReference type="PRINTS" id="PR00469">
    <property type="entry name" value="PNDRDTASEII"/>
</dbReference>
<dbReference type="SUPFAM" id="SSF51905">
    <property type="entry name" value="FAD/NAD(P)-binding domain"/>
    <property type="match status" value="1"/>
</dbReference>
<evidence type="ECO:0000259" key="4">
    <source>
        <dbReference type="Pfam" id="PF07992"/>
    </source>
</evidence>
<dbReference type="PANTHER" id="PTHR48105">
    <property type="entry name" value="THIOREDOXIN REDUCTASE 1-RELATED-RELATED"/>
    <property type="match status" value="1"/>
</dbReference>
<dbReference type="InterPro" id="IPR023753">
    <property type="entry name" value="FAD/NAD-binding_dom"/>
</dbReference>
<dbReference type="InterPro" id="IPR050097">
    <property type="entry name" value="Ferredoxin-NADP_redctase_2"/>
</dbReference>
<name>A0A4U0W5M1_9PEZI</name>
<evidence type="ECO:0000256" key="3">
    <source>
        <dbReference type="ARBA" id="ARBA00023002"/>
    </source>
</evidence>
<dbReference type="Proteomes" id="UP000308768">
    <property type="component" value="Unassembled WGS sequence"/>
</dbReference>